<organism evidence="1 2">
    <name type="scientific">Neolewinella xylanilytica</name>
    <dbReference type="NCBI Taxonomy" id="1514080"/>
    <lineage>
        <taxon>Bacteria</taxon>
        <taxon>Pseudomonadati</taxon>
        <taxon>Bacteroidota</taxon>
        <taxon>Saprospiria</taxon>
        <taxon>Saprospirales</taxon>
        <taxon>Lewinellaceae</taxon>
        <taxon>Neolewinella</taxon>
    </lineage>
</organism>
<proteinExistence type="predicted"/>
<dbReference type="AlphaFoldDB" id="A0A2S6I9X2"/>
<dbReference type="Proteomes" id="UP000237662">
    <property type="component" value="Unassembled WGS sequence"/>
</dbReference>
<accession>A0A2S6I9X2</accession>
<protein>
    <recommendedName>
        <fullName evidence="3">Outer membrane protein with beta-barrel domain</fullName>
    </recommendedName>
</protein>
<dbReference type="EMBL" id="PTJC01000005">
    <property type="protein sequence ID" value="PPK88296.1"/>
    <property type="molecule type" value="Genomic_DNA"/>
</dbReference>
<name>A0A2S6I9X2_9BACT</name>
<comment type="caution">
    <text evidence="1">The sequence shown here is derived from an EMBL/GenBank/DDBJ whole genome shotgun (WGS) entry which is preliminary data.</text>
</comment>
<sequence length="227" mass="26022">MRQLLRYSTVFVFFLGLQFSPLGAQTRLSYGFHLSPEVNYIMSTPKSSRDKKLTTGKSGMAASASLGGYLEYELIPNIYLRGGMNVAVRRHYYEVERRFEETDEIAMGENKVTYYAIEMPGAIVARTNFMKKNDRFLIGVGGVLNRWIGDPWIENSFINGSANPEYRTFAKQTVTGFIGYEFELSRHSSMSIEPYLSYTPTRFYFENYSYADVKAEGGISFRVRFDT</sequence>
<reference evidence="1 2" key="1">
    <citation type="submission" date="2018-02" db="EMBL/GenBank/DDBJ databases">
        <title>Genomic Encyclopedia of Archaeal and Bacterial Type Strains, Phase II (KMG-II): from individual species to whole genera.</title>
        <authorList>
            <person name="Goeker M."/>
        </authorList>
    </citation>
    <scope>NUCLEOTIDE SEQUENCE [LARGE SCALE GENOMIC DNA]</scope>
    <source>
        <strain evidence="1 2">DSM 29526</strain>
    </source>
</reference>
<evidence type="ECO:0000313" key="1">
    <source>
        <dbReference type="EMBL" id="PPK88296.1"/>
    </source>
</evidence>
<evidence type="ECO:0008006" key="3">
    <source>
        <dbReference type="Google" id="ProtNLM"/>
    </source>
</evidence>
<gene>
    <name evidence="1" type="ORF">CLV84_1261</name>
</gene>
<keyword evidence="2" id="KW-1185">Reference proteome</keyword>
<evidence type="ECO:0000313" key="2">
    <source>
        <dbReference type="Proteomes" id="UP000237662"/>
    </source>
</evidence>